<dbReference type="InterPro" id="IPR006626">
    <property type="entry name" value="PbH1"/>
</dbReference>
<comment type="subcellular location">
    <subcellularLocation>
        <location evidence="1">Secreted</location>
        <location evidence="1">Cell wall</location>
    </subcellularLocation>
</comment>
<feature type="chain" id="PRO_5035733508" evidence="10">
    <location>
        <begin position="23"/>
        <end position="404"/>
    </location>
</feature>
<dbReference type="EMBL" id="CACTIH010004152">
    <property type="protein sequence ID" value="CAA2989805.1"/>
    <property type="molecule type" value="Genomic_DNA"/>
</dbReference>
<dbReference type="AlphaFoldDB" id="A0A8S0SBG4"/>
<dbReference type="InterPro" id="IPR012334">
    <property type="entry name" value="Pectin_lyas_fold"/>
</dbReference>
<keyword evidence="7" id="KW-0961">Cell wall biogenesis/degradation</keyword>
<comment type="caution">
    <text evidence="11">The sequence shown here is derived from an EMBL/GenBank/DDBJ whole genome shotgun (WGS) entry which is preliminary data.</text>
</comment>
<dbReference type="InterPro" id="IPR000743">
    <property type="entry name" value="Glyco_hydro_28"/>
</dbReference>
<dbReference type="InterPro" id="IPR011050">
    <property type="entry name" value="Pectin_lyase_fold/virulence"/>
</dbReference>
<evidence type="ECO:0000256" key="4">
    <source>
        <dbReference type="ARBA" id="ARBA00022525"/>
    </source>
</evidence>
<evidence type="ECO:0000313" key="11">
    <source>
        <dbReference type="EMBL" id="CAA2989805.1"/>
    </source>
</evidence>
<evidence type="ECO:0000256" key="9">
    <source>
        <dbReference type="RuleBase" id="RU361169"/>
    </source>
</evidence>
<evidence type="ECO:0000256" key="8">
    <source>
        <dbReference type="PROSITE-ProRule" id="PRU10052"/>
    </source>
</evidence>
<evidence type="ECO:0000256" key="1">
    <source>
        <dbReference type="ARBA" id="ARBA00004191"/>
    </source>
</evidence>
<keyword evidence="5 9" id="KW-0378">Hydrolase</keyword>
<dbReference type="OrthoDB" id="187139at2759"/>
<dbReference type="Gene3D" id="2.160.20.10">
    <property type="entry name" value="Single-stranded right-handed beta-helix, Pectin lyase-like"/>
    <property type="match status" value="1"/>
</dbReference>
<evidence type="ECO:0000256" key="5">
    <source>
        <dbReference type="ARBA" id="ARBA00022801"/>
    </source>
</evidence>
<dbReference type="GO" id="GO:0071555">
    <property type="term" value="P:cell wall organization"/>
    <property type="evidence" value="ECO:0007669"/>
    <property type="project" value="UniProtKB-KW"/>
</dbReference>
<protein>
    <submittedName>
        <fullName evidence="11">Probable polygalacturonase At3g15720</fullName>
    </submittedName>
</protein>
<dbReference type="SUPFAM" id="SSF51126">
    <property type="entry name" value="Pectin lyase-like"/>
    <property type="match status" value="1"/>
</dbReference>
<evidence type="ECO:0000313" key="12">
    <source>
        <dbReference type="Proteomes" id="UP000594638"/>
    </source>
</evidence>
<gene>
    <name evidence="11" type="ORF">OLEA9_A047033</name>
</gene>
<dbReference type="GO" id="GO:0004650">
    <property type="term" value="F:polygalacturonase activity"/>
    <property type="evidence" value="ECO:0007669"/>
    <property type="project" value="InterPro"/>
</dbReference>
<dbReference type="PROSITE" id="PS00502">
    <property type="entry name" value="POLYGALACTURONASE"/>
    <property type="match status" value="1"/>
</dbReference>
<keyword evidence="12" id="KW-1185">Reference proteome</keyword>
<dbReference type="Proteomes" id="UP000594638">
    <property type="component" value="Unassembled WGS sequence"/>
</dbReference>
<evidence type="ECO:0000256" key="3">
    <source>
        <dbReference type="ARBA" id="ARBA00022512"/>
    </source>
</evidence>
<feature type="active site" evidence="8">
    <location>
        <position position="251"/>
    </location>
</feature>
<keyword evidence="10" id="KW-0732">Signal</keyword>
<organism evidence="11 12">
    <name type="scientific">Olea europaea subsp. europaea</name>
    <dbReference type="NCBI Taxonomy" id="158383"/>
    <lineage>
        <taxon>Eukaryota</taxon>
        <taxon>Viridiplantae</taxon>
        <taxon>Streptophyta</taxon>
        <taxon>Embryophyta</taxon>
        <taxon>Tracheophyta</taxon>
        <taxon>Spermatophyta</taxon>
        <taxon>Magnoliopsida</taxon>
        <taxon>eudicotyledons</taxon>
        <taxon>Gunneridae</taxon>
        <taxon>Pentapetalae</taxon>
        <taxon>asterids</taxon>
        <taxon>lamiids</taxon>
        <taxon>Lamiales</taxon>
        <taxon>Oleaceae</taxon>
        <taxon>Oleeae</taxon>
        <taxon>Olea</taxon>
    </lineage>
</organism>
<evidence type="ECO:0000256" key="6">
    <source>
        <dbReference type="ARBA" id="ARBA00023295"/>
    </source>
</evidence>
<keyword evidence="4" id="KW-0964">Secreted</keyword>
<keyword evidence="6 9" id="KW-0326">Glycosidase</keyword>
<dbReference type="PANTHER" id="PTHR31375">
    <property type="match status" value="1"/>
</dbReference>
<dbReference type="SMART" id="SM00710">
    <property type="entry name" value="PbH1"/>
    <property type="match status" value="5"/>
</dbReference>
<feature type="signal peptide" evidence="10">
    <location>
        <begin position="1"/>
        <end position="22"/>
    </location>
</feature>
<comment type="similarity">
    <text evidence="2 9">Belongs to the glycosyl hydrolase 28 family.</text>
</comment>
<reference evidence="11 12" key="1">
    <citation type="submission" date="2019-12" db="EMBL/GenBank/DDBJ databases">
        <authorList>
            <person name="Alioto T."/>
            <person name="Alioto T."/>
            <person name="Gomez Garrido J."/>
        </authorList>
    </citation>
    <scope>NUCLEOTIDE SEQUENCE [LARGE SCALE GENOMIC DNA]</scope>
</reference>
<accession>A0A8S0SBG4</accession>
<evidence type="ECO:0000256" key="7">
    <source>
        <dbReference type="ARBA" id="ARBA00023316"/>
    </source>
</evidence>
<evidence type="ECO:0000256" key="2">
    <source>
        <dbReference type="ARBA" id="ARBA00008834"/>
    </source>
</evidence>
<evidence type="ECO:0000256" key="10">
    <source>
        <dbReference type="SAM" id="SignalP"/>
    </source>
</evidence>
<name>A0A8S0SBG4_OLEEU</name>
<sequence length="404" mass="42688">MGIFACLLILCWGFLASKLVNGGLLSSHAAGPTFDVMTFGAVGDGKTDDTKAFMAAWKAACNQGTINPKVSVQQGKTYLVNQIQFEGPCRSPSITFEILGTIIAPPKAAWTSKNPDFWLSFYHINGLNVVGNGIGVVNGQGSYWWATATGDATGRPTAMRFGNCTTLQVSGLKHVNSPRNHVTLYYCKGVNIANIHINAPQTSPNTDGINTGHSTDIHIHDSIIETGDDCVAVSGGTSNVNITHVTCGPGHGISIGSLGQNGENDEVQGISVSSCTFKGTENGVRIKTWQGGSGFARNISFSDITLIAADNPIIIDQFYCNGKICQIAKASAVKVSDVTYTRIHGTTICRKNAAINLSCSSTVPCTNIILNNINITAVASYPTPFARCVNAQAKVNLTVPPLKC</sequence>
<dbReference type="GO" id="GO:0005975">
    <property type="term" value="P:carbohydrate metabolic process"/>
    <property type="evidence" value="ECO:0007669"/>
    <property type="project" value="InterPro"/>
</dbReference>
<dbReference type="Pfam" id="PF00295">
    <property type="entry name" value="Glyco_hydro_28"/>
    <property type="match status" value="1"/>
</dbReference>
<keyword evidence="3" id="KW-0134">Cell wall</keyword>
<proteinExistence type="inferred from homology"/>
<dbReference type="Gramene" id="OE9A047033T1">
    <property type="protein sequence ID" value="OE9A047033C1"/>
    <property type="gene ID" value="OE9A047033"/>
</dbReference>